<accession>A0AAV1XQD3</accession>
<dbReference type="Proteomes" id="UP001497480">
    <property type="component" value="Unassembled WGS sequence"/>
</dbReference>
<dbReference type="EMBL" id="CAXHTB010000017">
    <property type="protein sequence ID" value="CAL0323447.1"/>
    <property type="molecule type" value="Genomic_DNA"/>
</dbReference>
<comment type="caution">
    <text evidence="1">The sequence shown here is derived from an EMBL/GenBank/DDBJ whole genome shotgun (WGS) entry which is preliminary data.</text>
</comment>
<dbReference type="AlphaFoldDB" id="A0AAV1XQD3"/>
<name>A0AAV1XQD3_LUPLU</name>
<organism evidence="1 2">
    <name type="scientific">Lupinus luteus</name>
    <name type="common">European yellow lupine</name>
    <dbReference type="NCBI Taxonomy" id="3873"/>
    <lineage>
        <taxon>Eukaryota</taxon>
        <taxon>Viridiplantae</taxon>
        <taxon>Streptophyta</taxon>
        <taxon>Embryophyta</taxon>
        <taxon>Tracheophyta</taxon>
        <taxon>Spermatophyta</taxon>
        <taxon>Magnoliopsida</taxon>
        <taxon>eudicotyledons</taxon>
        <taxon>Gunneridae</taxon>
        <taxon>Pentapetalae</taxon>
        <taxon>rosids</taxon>
        <taxon>fabids</taxon>
        <taxon>Fabales</taxon>
        <taxon>Fabaceae</taxon>
        <taxon>Papilionoideae</taxon>
        <taxon>50 kb inversion clade</taxon>
        <taxon>genistoids sensu lato</taxon>
        <taxon>core genistoids</taxon>
        <taxon>Genisteae</taxon>
        <taxon>Lupinus</taxon>
    </lineage>
</organism>
<proteinExistence type="predicted"/>
<keyword evidence="2" id="KW-1185">Reference proteome</keyword>
<sequence>MVIHDVKKFEWCRFKINNTNVEIKYGPHIPVFDLSVLERIPTRCNVHVGEELHHNGWNSCSYCRGDPSAQHQFLTTPALF</sequence>
<reference evidence="1 2" key="1">
    <citation type="submission" date="2024-03" db="EMBL/GenBank/DDBJ databases">
        <authorList>
            <person name="Martinez-Hernandez J."/>
        </authorList>
    </citation>
    <scope>NUCLEOTIDE SEQUENCE [LARGE SCALE GENOMIC DNA]</scope>
</reference>
<gene>
    <name evidence="1" type="ORF">LLUT_LOCUS24507</name>
</gene>
<protein>
    <submittedName>
        <fullName evidence="1">Uncharacterized protein</fullName>
    </submittedName>
</protein>
<evidence type="ECO:0000313" key="2">
    <source>
        <dbReference type="Proteomes" id="UP001497480"/>
    </source>
</evidence>
<evidence type="ECO:0000313" key="1">
    <source>
        <dbReference type="EMBL" id="CAL0323447.1"/>
    </source>
</evidence>